<evidence type="ECO:0000256" key="1">
    <source>
        <dbReference type="SAM" id="Phobius"/>
    </source>
</evidence>
<keyword evidence="1" id="KW-1133">Transmembrane helix</keyword>
<proteinExistence type="predicted"/>
<name>A0A8S5LJQ6_9CAUD</name>
<keyword evidence="1" id="KW-0472">Membrane</keyword>
<feature type="transmembrane region" description="Helical" evidence="1">
    <location>
        <begin position="43"/>
        <end position="65"/>
    </location>
</feature>
<keyword evidence="1" id="KW-0812">Transmembrane</keyword>
<accession>A0A8S5LJQ6</accession>
<dbReference type="EMBL" id="BK015861">
    <property type="protein sequence ID" value="DAD70161.1"/>
    <property type="molecule type" value="Genomic_DNA"/>
</dbReference>
<organism evidence="2">
    <name type="scientific">Siphoviridae sp. ct3o911</name>
    <dbReference type="NCBI Taxonomy" id="2827560"/>
    <lineage>
        <taxon>Viruses</taxon>
        <taxon>Duplodnaviria</taxon>
        <taxon>Heunggongvirae</taxon>
        <taxon>Uroviricota</taxon>
        <taxon>Caudoviricetes</taxon>
    </lineage>
</organism>
<evidence type="ECO:0000313" key="2">
    <source>
        <dbReference type="EMBL" id="DAD70161.1"/>
    </source>
</evidence>
<sequence length="212" mass="24601">MPSILSAACLVLASISSIAYTYTEYRVAAELFKNEGKEDSNMFAFALIVCAVICGLTICVFIFCYDNFPLVELLAYHKQVDSAFDNIPRIPYSTFKKMYKLHPENFKFIDSQIYFPSYGFEYRGKRFSLNFLDFMRALSLVDEHITEKDLAHERAKRVKKYEEQAKLYAMMRDDLARDLAAIEKQKVDAYDKIKTSTDNINEIARRLTKEAH</sequence>
<reference evidence="2" key="1">
    <citation type="journal article" date="2021" name="Proc. Natl. Acad. Sci. U.S.A.">
        <title>A Catalog of Tens of Thousands of Viruses from Human Metagenomes Reveals Hidden Associations with Chronic Diseases.</title>
        <authorList>
            <person name="Tisza M.J."/>
            <person name="Buck C.B."/>
        </authorList>
    </citation>
    <scope>NUCLEOTIDE SEQUENCE</scope>
    <source>
        <strain evidence="2">Ct3o911</strain>
    </source>
</reference>
<protein>
    <submittedName>
        <fullName evidence="2">Uncharacterized protein</fullName>
    </submittedName>
</protein>